<dbReference type="InterPro" id="IPR003959">
    <property type="entry name" value="ATPase_AAA_core"/>
</dbReference>
<proteinExistence type="predicted"/>
<protein>
    <recommendedName>
        <fullName evidence="2">AAA+ ATPase domain-containing protein</fullName>
    </recommendedName>
</protein>
<dbReference type="InterPro" id="IPR041569">
    <property type="entry name" value="AAA_lid_3"/>
</dbReference>
<dbReference type="GO" id="GO:0016887">
    <property type="term" value="F:ATP hydrolysis activity"/>
    <property type="evidence" value="ECO:0007669"/>
    <property type="project" value="InterPro"/>
</dbReference>
<evidence type="ECO:0000259" key="2">
    <source>
        <dbReference type="SMART" id="SM00382"/>
    </source>
</evidence>
<dbReference type="PANTHER" id="PTHR48470">
    <property type="entry name" value="CELL DIVISION CONTROL PROTEIN 48 C ISOFORM 1"/>
    <property type="match status" value="1"/>
</dbReference>
<dbReference type="SUPFAM" id="SSF52540">
    <property type="entry name" value="P-loop containing nucleoside triphosphate hydrolases"/>
    <property type="match status" value="1"/>
</dbReference>
<dbReference type="InterPro" id="IPR003593">
    <property type="entry name" value="AAA+_ATPase"/>
</dbReference>
<dbReference type="InterPro" id="IPR027417">
    <property type="entry name" value="P-loop_NTPase"/>
</dbReference>
<dbReference type="PANTHER" id="PTHR48470:SF1">
    <property type="entry name" value="CELL DIVISION CONTROL PROTEIN 48 C ISOFORM 1"/>
    <property type="match status" value="1"/>
</dbReference>
<feature type="domain" description="AAA+ ATPase" evidence="2">
    <location>
        <begin position="188"/>
        <end position="340"/>
    </location>
</feature>
<feature type="compositionally biased region" description="Polar residues" evidence="1">
    <location>
        <begin position="343"/>
        <end position="357"/>
    </location>
</feature>
<name>A0A367IVD4_RHIAZ</name>
<feature type="region of interest" description="Disordered" evidence="1">
    <location>
        <begin position="111"/>
        <end position="144"/>
    </location>
</feature>
<evidence type="ECO:0000256" key="1">
    <source>
        <dbReference type="SAM" id="MobiDB-lite"/>
    </source>
</evidence>
<comment type="caution">
    <text evidence="3">The sequence shown here is derived from an EMBL/GenBank/DDBJ whole genome shotgun (WGS) entry which is preliminary data.</text>
</comment>
<feature type="region of interest" description="Disordered" evidence="1">
    <location>
        <begin position="334"/>
        <end position="363"/>
    </location>
</feature>
<dbReference type="AlphaFoldDB" id="A0A367IVD4"/>
<dbReference type="OrthoDB" id="27435at2759"/>
<evidence type="ECO:0000313" key="3">
    <source>
        <dbReference type="EMBL" id="RCH81441.1"/>
    </source>
</evidence>
<organism evidence="3 4">
    <name type="scientific">Rhizopus azygosporus</name>
    <name type="common">Rhizopus microsporus var. azygosporus</name>
    <dbReference type="NCBI Taxonomy" id="86630"/>
    <lineage>
        <taxon>Eukaryota</taxon>
        <taxon>Fungi</taxon>
        <taxon>Fungi incertae sedis</taxon>
        <taxon>Mucoromycota</taxon>
        <taxon>Mucoromycotina</taxon>
        <taxon>Mucoromycetes</taxon>
        <taxon>Mucorales</taxon>
        <taxon>Mucorineae</taxon>
        <taxon>Rhizopodaceae</taxon>
        <taxon>Rhizopus</taxon>
    </lineage>
</organism>
<dbReference type="EMBL" id="PJQL01003434">
    <property type="protein sequence ID" value="RCH81441.1"/>
    <property type="molecule type" value="Genomic_DNA"/>
</dbReference>
<dbReference type="Gene3D" id="1.10.8.60">
    <property type="match status" value="1"/>
</dbReference>
<feature type="compositionally biased region" description="Basic and acidic residues" evidence="1">
    <location>
        <begin position="135"/>
        <end position="144"/>
    </location>
</feature>
<dbReference type="Pfam" id="PF00004">
    <property type="entry name" value="AAA"/>
    <property type="match status" value="1"/>
</dbReference>
<keyword evidence="4" id="KW-1185">Reference proteome</keyword>
<accession>A0A367IVD4</accession>
<dbReference type="Gene3D" id="3.40.50.300">
    <property type="entry name" value="P-loop containing nucleotide triphosphate hydrolases"/>
    <property type="match status" value="2"/>
</dbReference>
<reference evidence="3 4" key="1">
    <citation type="journal article" date="2018" name="G3 (Bethesda)">
        <title>Phylogenetic and Phylogenomic Definition of Rhizopus Species.</title>
        <authorList>
            <person name="Gryganskyi A.P."/>
            <person name="Golan J."/>
            <person name="Dolatabadi S."/>
            <person name="Mondo S."/>
            <person name="Robb S."/>
            <person name="Idnurm A."/>
            <person name="Muszewska A."/>
            <person name="Steczkiewicz K."/>
            <person name="Masonjones S."/>
            <person name="Liao H.L."/>
            <person name="Gajdeczka M.T."/>
            <person name="Anike F."/>
            <person name="Vuek A."/>
            <person name="Anishchenko I.M."/>
            <person name="Voigt K."/>
            <person name="de Hoog G.S."/>
            <person name="Smith M.E."/>
            <person name="Heitman J."/>
            <person name="Vilgalys R."/>
            <person name="Stajich J.E."/>
        </authorList>
    </citation>
    <scope>NUCLEOTIDE SEQUENCE [LARGE SCALE GENOMIC DNA]</scope>
    <source>
        <strain evidence="3 4">CBS 357.93</strain>
    </source>
</reference>
<dbReference type="Proteomes" id="UP000252139">
    <property type="component" value="Unassembled WGS sequence"/>
</dbReference>
<evidence type="ECO:0000313" key="4">
    <source>
        <dbReference type="Proteomes" id="UP000252139"/>
    </source>
</evidence>
<dbReference type="GO" id="GO:0005524">
    <property type="term" value="F:ATP binding"/>
    <property type="evidence" value="ECO:0007669"/>
    <property type="project" value="InterPro"/>
</dbReference>
<feature type="non-terminal residue" evidence="3">
    <location>
        <position position="487"/>
    </location>
</feature>
<dbReference type="Pfam" id="PF17862">
    <property type="entry name" value="AAA_lid_3"/>
    <property type="match status" value="1"/>
</dbReference>
<sequence>MNRSKGHGGGFYNKLTRSIENKVLNCLDLYKAEGHKEFAAYAIYDYCLKVDSSLRRIKKRQLEMVIEKVLEDMSSSELRNDEHRTETIEDEDATAEYALVKQPSEDQAAITVEPNAASTENTVDSTAKSKKRSKAAKDASSETRDAPFIPTAKLSDLGGIDHCIEEIMELIAMPLAHPEVYIHTGVQPPRGVLLHGPPGCGKTKLAHAIAGELGMPFFNISAPSIVSGMSGESEKKIREVFEEARVNPALRRAGRFDREISMGVPDEKSRKKILQVLSSKLRLSGEFDFDELAKATPGYVGADLQALITAAGVIAVKRIFKHLRSVGILSSDKKEIGDKPSMENMTTDNDNQENGNQGEDGASMDIDDTVVEEQPIPTTTVEEFESQTPLEQIRNISEFIKAHKEPLTEAQLESLAITQDDFKHALKKVQPSSKREGFATVPDVSWDDIGALQFVRDELRMAVVEPINHPEFFERVGITSPAGVLLW</sequence>
<dbReference type="STRING" id="86630.A0A367IVD4"/>
<dbReference type="InterPro" id="IPR055278">
    <property type="entry name" value="CDC48c"/>
</dbReference>
<dbReference type="SMART" id="SM00382">
    <property type="entry name" value="AAA"/>
    <property type="match status" value="1"/>
</dbReference>
<gene>
    <name evidence="3" type="ORF">CU097_000043</name>
</gene>